<name>A0A372ZZM0_9ACTN</name>
<dbReference type="RefSeq" id="WP_117489130.1">
    <property type="nucleotide sequence ID" value="NZ_QVIG01000001.1"/>
</dbReference>
<dbReference type="EMBL" id="QVIG01000001">
    <property type="protein sequence ID" value="RGD60954.1"/>
    <property type="molecule type" value="Genomic_DNA"/>
</dbReference>
<comment type="caution">
    <text evidence="2">The sequence shown here is derived from an EMBL/GenBank/DDBJ whole genome shotgun (WGS) entry which is preliminary data.</text>
</comment>
<dbReference type="AlphaFoldDB" id="A0A372ZZM0"/>
<sequence>MHQLNWQKSSFSSDQANCVEIASAGELVYIRESDDPTTIVTTTPTKLAAWLHGAKAGEFDHFTEA</sequence>
<feature type="domain" description="DUF397" evidence="1">
    <location>
        <begin position="4"/>
        <end position="55"/>
    </location>
</feature>
<evidence type="ECO:0000313" key="2">
    <source>
        <dbReference type="EMBL" id="RGD60954.1"/>
    </source>
</evidence>
<proteinExistence type="predicted"/>
<dbReference type="Proteomes" id="UP000263377">
    <property type="component" value="Unassembled WGS sequence"/>
</dbReference>
<evidence type="ECO:0000259" key="1">
    <source>
        <dbReference type="Pfam" id="PF04149"/>
    </source>
</evidence>
<keyword evidence="3" id="KW-1185">Reference proteome</keyword>
<dbReference type="InterPro" id="IPR007278">
    <property type="entry name" value="DUF397"/>
</dbReference>
<accession>A0A372ZZM0</accession>
<evidence type="ECO:0000313" key="3">
    <source>
        <dbReference type="Proteomes" id="UP000263377"/>
    </source>
</evidence>
<gene>
    <name evidence="2" type="ORF">DR950_27145</name>
</gene>
<dbReference type="Pfam" id="PF04149">
    <property type="entry name" value="DUF397"/>
    <property type="match status" value="1"/>
</dbReference>
<organism evidence="2 3">
    <name type="scientific">Kitasatospora xanthocidica</name>
    <dbReference type="NCBI Taxonomy" id="83382"/>
    <lineage>
        <taxon>Bacteria</taxon>
        <taxon>Bacillati</taxon>
        <taxon>Actinomycetota</taxon>
        <taxon>Actinomycetes</taxon>
        <taxon>Kitasatosporales</taxon>
        <taxon>Streptomycetaceae</taxon>
        <taxon>Kitasatospora</taxon>
    </lineage>
</organism>
<protein>
    <submittedName>
        <fullName evidence="2">DUF397 domain-containing protein</fullName>
    </submittedName>
</protein>
<reference evidence="2 3" key="1">
    <citation type="submission" date="2018-08" db="EMBL/GenBank/DDBJ databases">
        <title>Diversity &amp; Physiological Properties of Lignin-Decomposing Actinobacteria from Soil.</title>
        <authorList>
            <person name="Roh S.G."/>
            <person name="Kim S.B."/>
        </authorList>
    </citation>
    <scope>NUCLEOTIDE SEQUENCE [LARGE SCALE GENOMIC DNA]</scope>
    <source>
        <strain evidence="2 3">MMS17-GH009</strain>
    </source>
</reference>